<reference evidence="1" key="1">
    <citation type="submission" date="2021-11" db="EMBL/GenBank/DDBJ databases">
        <title>Clostridia strains as spoilage organisms.</title>
        <authorList>
            <person name="Wambui J."/>
            <person name="Stevens M.J.A."/>
            <person name="Stephan R."/>
        </authorList>
    </citation>
    <scope>NUCLEOTIDE SEQUENCE</scope>
    <source>
        <strain evidence="1">CF009</strain>
    </source>
</reference>
<evidence type="ECO:0000313" key="1">
    <source>
        <dbReference type="EMBL" id="WAG62928.1"/>
    </source>
</evidence>
<dbReference type="InterPro" id="IPR017918">
    <property type="entry name" value="N-reg_PII_CS"/>
</dbReference>
<dbReference type="PANTHER" id="PTHR30115:SF11">
    <property type="entry name" value="NITROGEN REGULATORY PROTEIN P-II HOMOLOG"/>
    <property type="match status" value="1"/>
</dbReference>
<dbReference type="InterPro" id="IPR002187">
    <property type="entry name" value="N-reg_PII"/>
</dbReference>
<dbReference type="AlphaFoldDB" id="A0AA47EQK3"/>
<dbReference type="SMART" id="SM00938">
    <property type="entry name" value="P-II"/>
    <property type="match status" value="1"/>
</dbReference>
<sequence>MKEIFTIIRPKKVGQTKDALEKLGFVGLTANSVLGRGNQRGIAGELSCDIRPNEIAKGKQGGMQYIPKRLLSIVVSDADVEIVIQTIIEANNTGQIGDGKIFVCPVDNGVRISTNEEGDKAVL</sequence>
<dbReference type="Pfam" id="PF00543">
    <property type="entry name" value="P-II"/>
    <property type="match status" value="1"/>
</dbReference>
<accession>A0AA47EQK3</accession>
<dbReference type="Proteomes" id="UP001164733">
    <property type="component" value="Chromosome"/>
</dbReference>
<evidence type="ECO:0000313" key="2">
    <source>
        <dbReference type="Proteomes" id="UP001164733"/>
    </source>
</evidence>
<dbReference type="GO" id="GO:0005524">
    <property type="term" value="F:ATP binding"/>
    <property type="evidence" value="ECO:0007669"/>
    <property type="project" value="TreeGrafter"/>
</dbReference>
<dbReference type="PANTHER" id="PTHR30115">
    <property type="entry name" value="NITROGEN REGULATORY PROTEIN P-II"/>
    <property type="match status" value="1"/>
</dbReference>
<proteinExistence type="predicted"/>
<name>A0AA47EQK3_9CLOT</name>
<gene>
    <name evidence="1" type="ORF">LL038_12125</name>
</gene>
<dbReference type="PROSITE" id="PS00638">
    <property type="entry name" value="PII_GLNB_CTER"/>
    <property type="match status" value="1"/>
</dbReference>
<dbReference type="RefSeq" id="WP_216106463.1">
    <property type="nucleotide sequence ID" value="NZ_CP086237.1"/>
</dbReference>
<organism evidence="1 2">
    <name type="scientific">Clostridium estertheticum</name>
    <dbReference type="NCBI Taxonomy" id="238834"/>
    <lineage>
        <taxon>Bacteria</taxon>
        <taxon>Bacillati</taxon>
        <taxon>Bacillota</taxon>
        <taxon>Clostridia</taxon>
        <taxon>Eubacteriales</taxon>
        <taxon>Clostridiaceae</taxon>
        <taxon>Clostridium</taxon>
    </lineage>
</organism>
<dbReference type="GO" id="GO:0030234">
    <property type="term" value="F:enzyme regulator activity"/>
    <property type="evidence" value="ECO:0007669"/>
    <property type="project" value="InterPro"/>
</dbReference>
<dbReference type="GO" id="GO:0006808">
    <property type="term" value="P:regulation of nitrogen utilization"/>
    <property type="evidence" value="ECO:0007669"/>
    <property type="project" value="InterPro"/>
</dbReference>
<dbReference type="EMBL" id="CP086239">
    <property type="protein sequence ID" value="WAG62928.1"/>
    <property type="molecule type" value="Genomic_DNA"/>
</dbReference>
<protein>
    <submittedName>
        <fullName evidence="1">P-II family nitrogen regulator</fullName>
    </submittedName>
</protein>
<dbReference type="GO" id="GO:0005829">
    <property type="term" value="C:cytosol"/>
    <property type="evidence" value="ECO:0007669"/>
    <property type="project" value="TreeGrafter"/>
</dbReference>
<dbReference type="PROSITE" id="PS51343">
    <property type="entry name" value="PII_GLNB_DOM"/>
    <property type="match status" value="1"/>
</dbReference>